<accession>A0A370XC98</accession>
<comment type="caution">
    <text evidence="1">The sequence shown here is derived from an EMBL/GenBank/DDBJ whole genome shotgun (WGS) entry which is preliminary data.</text>
</comment>
<evidence type="ECO:0000313" key="1">
    <source>
        <dbReference type="EMBL" id="RDS85861.1"/>
    </source>
</evidence>
<protein>
    <submittedName>
        <fullName evidence="1">Uncharacterized protein</fullName>
    </submittedName>
</protein>
<organism evidence="1 2">
    <name type="scientific">Dyella psychrodurans</name>
    <dbReference type="NCBI Taxonomy" id="1927960"/>
    <lineage>
        <taxon>Bacteria</taxon>
        <taxon>Pseudomonadati</taxon>
        <taxon>Pseudomonadota</taxon>
        <taxon>Gammaproteobacteria</taxon>
        <taxon>Lysobacterales</taxon>
        <taxon>Rhodanobacteraceae</taxon>
        <taxon>Dyella</taxon>
    </lineage>
</organism>
<gene>
    <name evidence="1" type="ORF">DWU99_00885</name>
</gene>
<dbReference type="Proteomes" id="UP000255334">
    <property type="component" value="Unassembled WGS sequence"/>
</dbReference>
<proteinExistence type="predicted"/>
<dbReference type="RefSeq" id="WP_115476112.1">
    <property type="nucleotide sequence ID" value="NZ_QRBF01000001.1"/>
</dbReference>
<name>A0A370XC98_9GAMM</name>
<dbReference type="InterPro" id="IPR036388">
    <property type="entry name" value="WH-like_DNA-bd_sf"/>
</dbReference>
<sequence length="92" mass="10014">MTRTTALGTAHRNACRRLRAKGLTLRAIATQLGISHQAVARHLRGADAPATARAQRRRTIADHPERTSGDLAAALGVSRWTIARDRRALNGR</sequence>
<dbReference type="Gene3D" id="1.10.10.10">
    <property type="entry name" value="Winged helix-like DNA-binding domain superfamily/Winged helix DNA-binding domain"/>
    <property type="match status" value="1"/>
</dbReference>
<reference evidence="1 2" key="1">
    <citation type="submission" date="2018-07" db="EMBL/GenBank/DDBJ databases">
        <title>Dyella monticola sp. nov. and Dyella psychrodurans sp. nov. isolated from monsoon evergreen broad-leaved forest soil of Dinghu Mountain, China.</title>
        <authorList>
            <person name="Gao Z."/>
            <person name="Qiu L."/>
        </authorList>
    </citation>
    <scope>NUCLEOTIDE SEQUENCE [LARGE SCALE GENOMIC DNA]</scope>
    <source>
        <strain evidence="1 2">4MSK11</strain>
    </source>
</reference>
<dbReference type="EMBL" id="QRBF01000001">
    <property type="protein sequence ID" value="RDS85861.1"/>
    <property type="molecule type" value="Genomic_DNA"/>
</dbReference>
<evidence type="ECO:0000313" key="2">
    <source>
        <dbReference type="Proteomes" id="UP000255334"/>
    </source>
</evidence>
<dbReference type="AlphaFoldDB" id="A0A370XC98"/>
<keyword evidence="2" id="KW-1185">Reference proteome</keyword>